<organism evidence="5 6">
    <name type="scientific">Sistotremastrum suecicum HHB10207 ss-3</name>
    <dbReference type="NCBI Taxonomy" id="1314776"/>
    <lineage>
        <taxon>Eukaryota</taxon>
        <taxon>Fungi</taxon>
        <taxon>Dikarya</taxon>
        <taxon>Basidiomycota</taxon>
        <taxon>Agaricomycotina</taxon>
        <taxon>Agaricomycetes</taxon>
        <taxon>Sistotremastrales</taxon>
        <taxon>Sistotremastraceae</taxon>
        <taxon>Sistotremastrum</taxon>
    </lineage>
</organism>
<feature type="region of interest" description="Disordered" evidence="2">
    <location>
        <begin position="148"/>
        <end position="181"/>
    </location>
</feature>
<keyword evidence="3" id="KW-0472">Membrane</keyword>
<feature type="coiled-coil region" evidence="1">
    <location>
        <begin position="107"/>
        <end position="138"/>
    </location>
</feature>
<dbReference type="EMBL" id="KV428033">
    <property type="protein sequence ID" value="KZT40378.1"/>
    <property type="molecule type" value="Genomic_DNA"/>
</dbReference>
<feature type="signal peptide" evidence="4">
    <location>
        <begin position="1"/>
        <end position="16"/>
    </location>
</feature>
<protein>
    <submittedName>
        <fullName evidence="5">Uncharacterized protein</fullName>
    </submittedName>
</protein>
<keyword evidence="6" id="KW-1185">Reference proteome</keyword>
<feature type="chain" id="PRO_5007873201" evidence="4">
    <location>
        <begin position="17"/>
        <end position="251"/>
    </location>
</feature>
<keyword evidence="4" id="KW-0732">Signal</keyword>
<keyword evidence="1" id="KW-0175">Coiled coil</keyword>
<sequence length="251" mass="27701">MLAAIAFIVTFGFSLAQVLFVTKSTFSFPTPTGCPPCPWAGKLSYMGVTNFLSGIIVGVIIATLLVPIVHSDEYHDGRYAIQDVSEEQEAEDSVPDVIEEPNEHSLLQLKEEKLDVALKQAELAVEQARLAAREAELYSNLAKFHSLRETPRPHPDSATHALDTQDSTTTSSFPSTVIDNPEPEIQSMDFLFHHALEDANAQFHIKMTELNQRLSSGSLRPPDNETMPLGDSEDSLLDEVPPLLDEAEQEE</sequence>
<feature type="region of interest" description="Disordered" evidence="2">
    <location>
        <begin position="214"/>
        <end position="251"/>
    </location>
</feature>
<evidence type="ECO:0000313" key="5">
    <source>
        <dbReference type="EMBL" id="KZT40378.1"/>
    </source>
</evidence>
<evidence type="ECO:0000256" key="2">
    <source>
        <dbReference type="SAM" id="MobiDB-lite"/>
    </source>
</evidence>
<proteinExistence type="predicted"/>
<evidence type="ECO:0000256" key="3">
    <source>
        <dbReference type="SAM" id="Phobius"/>
    </source>
</evidence>
<reference evidence="5 6" key="1">
    <citation type="journal article" date="2016" name="Mol. Biol. Evol.">
        <title>Comparative Genomics of Early-Diverging Mushroom-Forming Fungi Provides Insights into the Origins of Lignocellulose Decay Capabilities.</title>
        <authorList>
            <person name="Nagy L.G."/>
            <person name="Riley R."/>
            <person name="Tritt A."/>
            <person name="Adam C."/>
            <person name="Daum C."/>
            <person name="Floudas D."/>
            <person name="Sun H."/>
            <person name="Yadav J.S."/>
            <person name="Pangilinan J."/>
            <person name="Larsson K.H."/>
            <person name="Matsuura K."/>
            <person name="Barry K."/>
            <person name="Labutti K."/>
            <person name="Kuo R."/>
            <person name="Ohm R.A."/>
            <person name="Bhattacharya S.S."/>
            <person name="Shirouzu T."/>
            <person name="Yoshinaga Y."/>
            <person name="Martin F.M."/>
            <person name="Grigoriev I.V."/>
            <person name="Hibbett D.S."/>
        </authorList>
    </citation>
    <scope>NUCLEOTIDE SEQUENCE [LARGE SCALE GENOMIC DNA]</scope>
    <source>
        <strain evidence="5 6">HHB10207 ss-3</strain>
    </source>
</reference>
<feature type="transmembrane region" description="Helical" evidence="3">
    <location>
        <begin position="51"/>
        <end position="69"/>
    </location>
</feature>
<name>A0A166F833_9AGAM</name>
<keyword evidence="3" id="KW-0812">Transmembrane</keyword>
<feature type="compositionally biased region" description="Polar residues" evidence="2">
    <location>
        <begin position="162"/>
        <end position="178"/>
    </location>
</feature>
<evidence type="ECO:0000313" key="6">
    <source>
        <dbReference type="Proteomes" id="UP000076798"/>
    </source>
</evidence>
<feature type="non-terminal residue" evidence="5">
    <location>
        <position position="251"/>
    </location>
</feature>
<evidence type="ECO:0000256" key="1">
    <source>
        <dbReference type="SAM" id="Coils"/>
    </source>
</evidence>
<dbReference type="Proteomes" id="UP000076798">
    <property type="component" value="Unassembled WGS sequence"/>
</dbReference>
<dbReference type="AlphaFoldDB" id="A0A166F833"/>
<gene>
    <name evidence="5" type="ORF">SISSUDRAFT_1044275</name>
</gene>
<evidence type="ECO:0000256" key="4">
    <source>
        <dbReference type="SAM" id="SignalP"/>
    </source>
</evidence>
<feature type="compositionally biased region" description="Basic and acidic residues" evidence="2">
    <location>
        <begin position="148"/>
        <end position="157"/>
    </location>
</feature>
<keyword evidence="3" id="KW-1133">Transmembrane helix</keyword>
<accession>A0A166F833</accession>